<organism evidence="2 3">
    <name type="scientific">Phaeobacter gallaeciensis</name>
    <dbReference type="NCBI Taxonomy" id="60890"/>
    <lineage>
        <taxon>Bacteria</taxon>
        <taxon>Pseudomonadati</taxon>
        <taxon>Pseudomonadota</taxon>
        <taxon>Alphaproteobacteria</taxon>
        <taxon>Rhodobacterales</taxon>
        <taxon>Roseobacteraceae</taxon>
        <taxon>Phaeobacter</taxon>
    </lineage>
</organism>
<dbReference type="AlphaFoldDB" id="A0ABD4X7U2"/>
<evidence type="ECO:0000259" key="1">
    <source>
        <dbReference type="Pfam" id="PF06527"/>
    </source>
</evidence>
<dbReference type="EMBL" id="JARCJK010000003">
    <property type="protein sequence ID" value="MDE4165538.1"/>
    <property type="molecule type" value="Genomic_DNA"/>
</dbReference>
<proteinExistence type="predicted"/>
<dbReference type="InterPro" id="IPR009492">
    <property type="entry name" value="TniQ"/>
</dbReference>
<name>A0ABD4X7U2_9RHOB</name>
<dbReference type="Pfam" id="PF06527">
    <property type="entry name" value="TniQ"/>
    <property type="match status" value="1"/>
</dbReference>
<dbReference type="RefSeq" id="WP_274839502.1">
    <property type="nucleotide sequence ID" value="NZ_JARCJF010000003.1"/>
</dbReference>
<sequence length="616" mass="68172">MVDKLRLAVEPCDRETLPSYFSRMAAINGTDTAGFALDLGFSFKRILEQDELAVAAFAARSGLTQDQLSTLLSWTGERIGDVRMRYRGEVFISRALRSPTVRGCPHCLREQAEGQTYPLRHMTISGAWQCRGADLCIRHHHPLVPLWTYSRPLERYNIGARLAEILPDIAARRFDSELIEPSAYDRWLDHRLFQGNDDTWLATQPLFAAMTFCGLLGAALLNKQGEESEDRKAKSLGFVVASQGPDAIREELGRLTLAEDGGDAVTRGELAPIFKTFDRLYRHDDAFDGFRDIVRAHVLEIWPIAAGEEILGQIMVERRLHSLTSASKETGIGTAVLNDFLTEAGAFSSDDARSDARKTFNAREFQALLDEIPTLVGRIAMRRAIGATLAELKSLEADDVLVPRTKVRTIKSPWRVRDGLALLEELELQAIPIDEDTPGWDTIQLVHKRLGVSVGRVINEIRDGNLGVGKRRDVFGDHGFVVQIAEVERLTKHGPQGAKSTTIGNEISAAAFARSIGVREKGAFLALIEGGHTPATEISHPVMKRPQWRMTSSDITAFHETFTTPTVMAEESGMHRNTILAALAAGDVHAFQPDGVNVGPIYLRDEVEAILRNLVI</sequence>
<evidence type="ECO:0000313" key="2">
    <source>
        <dbReference type="EMBL" id="MDE4165538.1"/>
    </source>
</evidence>
<protein>
    <submittedName>
        <fullName evidence="2">TniQ family protein</fullName>
    </submittedName>
</protein>
<evidence type="ECO:0000313" key="3">
    <source>
        <dbReference type="Proteomes" id="UP001218364"/>
    </source>
</evidence>
<dbReference type="Proteomes" id="UP001218364">
    <property type="component" value="Unassembled WGS sequence"/>
</dbReference>
<comment type="caution">
    <text evidence="2">The sequence shown here is derived from an EMBL/GenBank/DDBJ whole genome shotgun (WGS) entry which is preliminary data.</text>
</comment>
<gene>
    <name evidence="2" type="ORF">PXK24_07510</name>
</gene>
<feature type="domain" description="TniQ" evidence="1">
    <location>
        <begin position="8"/>
        <end position="143"/>
    </location>
</feature>
<accession>A0ABD4X7U2</accession>
<reference evidence="2 3" key="1">
    <citation type="submission" date="2023-02" db="EMBL/GenBank/DDBJ databases">
        <title>Population genomics of bacteria associated with diatom.</title>
        <authorList>
            <person name="Xie J."/>
            <person name="Wang H."/>
        </authorList>
    </citation>
    <scope>NUCLEOTIDE SEQUENCE [LARGE SCALE GENOMIC DNA]</scope>
    <source>
        <strain evidence="2 3">PT47_8</strain>
    </source>
</reference>